<feature type="compositionally biased region" description="Acidic residues" evidence="2">
    <location>
        <begin position="456"/>
        <end position="470"/>
    </location>
</feature>
<keyword evidence="1" id="KW-0175">Coiled coil</keyword>
<dbReference type="GO" id="GO:0005783">
    <property type="term" value="C:endoplasmic reticulum"/>
    <property type="evidence" value="ECO:0007669"/>
    <property type="project" value="TreeGrafter"/>
</dbReference>
<dbReference type="KEGG" id="lmat:92511751"/>
<comment type="caution">
    <text evidence="3">The sequence shown here is derived from an EMBL/GenBank/DDBJ whole genome shotgun (WGS) entry which is preliminary data.</text>
</comment>
<name>A0A836H4R8_9TRYP</name>
<dbReference type="GO" id="GO:0008298">
    <property type="term" value="P:intracellular mRNA localization"/>
    <property type="evidence" value="ECO:0007669"/>
    <property type="project" value="TreeGrafter"/>
</dbReference>
<dbReference type="GO" id="GO:0042175">
    <property type="term" value="C:nuclear outer membrane-endoplasmic reticulum membrane network"/>
    <property type="evidence" value="ECO:0007669"/>
    <property type="project" value="TreeGrafter"/>
</dbReference>
<proteinExistence type="predicted"/>
<feature type="compositionally biased region" description="Polar residues" evidence="2">
    <location>
        <begin position="480"/>
        <end position="490"/>
    </location>
</feature>
<dbReference type="GeneID" id="92511751"/>
<evidence type="ECO:0000313" key="4">
    <source>
        <dbReference type="Proteomes" id="UP000673552"/>
    </source>
</evidence>
<evidence type="ECO:0000256" key="2">
    <source>
        <dbReference type="SAM" id="MobiDB-lite"/>
    </source>
</evidence>
<feature type="region of interest" description="Disordered" evidence="2">
    <location>
        <begin position="446"/>
        <end position="490"/>
    </location>
</feature>
<evidence type="ECO:0008006" key="5">
    <source>
        <dbReference type="Google" id="ProtNLM"/>
    </source>
</evidence>
<accession>A0A836H4R8</accession>
<evidence type="ECO:0000313" key="3">
    <source>
        <dbReference type="EMBL" id="KAG5470395.1"/>
    </source>
</evidence>
<feature type="coiled-coil region" evidence="1">
    <location>
        <begin position="38"/>
        <end position="65"/>
    </location>
</feature>
<feature type="region of interest" description="Disordered" evidence="2">
    <location>
        <begin position="1"/>
        <end position="32"/>
    </location>
</feature>
<feature type="compositionally biased region" description="Polar residues" evidence="2">
    <location>
        <begin position="364"/>
        <end position="373"/>
    </location>
</feature>
<dbReference type="InterPro" id="IPR039604">
    <property type="entry name" value="Bfr1"/>
</dbReference>
<feature type="region of interest" description="Disordered" evidence="2">
    <location>
        <begin position="364"/>
        <end position="399"/>
    </location>
</feature>
<dbReference type="Proteomes" id="UP000673552">
    <property type="component" value="Chromosome 32"/>
</dbReference>
<reference evidence="3 4" key="1">
    <citation type="submission" date="2021-03" db="EMBL/GenBank/DDBJ databases">
        <title>Leishmania (Mundinia) martiniquensis Genome sequencing and assembly.</title>
        <authorList>
            <person name="Almutairi H."/>
            <person name="Gatherer D."/>
        </authorList>
    </citation>
    <scope>NUCLEOTIDE SEQUENCE [LARGE SCALE GENOMIC DNA]</scope>
    <source>
        <strain evidence="3">LSCM1</strain>
    </source>
</reference>
<dbReference type="AlphaFoldDB" id="A0A836H4R8"/>
<protein>
    <recommendedName>
        <fullName evidence="5">Nuclear segregation protein</fullName>
    </recommendedName>
</protein>
<dbReference type="GO" id="GO:1990904">
    <property type="term" value="C:ribonucleoprotein complex"/>
    <property type="evidence" value="ECO:0007669"/>
    <property type="project" value="TreeGrafter"/>
</dbReference>
<dbReference type="PANTHER" id="PTHR31027">
    <property type="entry name" value="NUCLEAR SEGREGATION PROTEIN BFR1"/>
    <property type="match status" value="1"/>
</dbReference>
<sequence length="490" mass="55789">MPGPEDSAVAGPTFKKAPWQRMPGAPTKPNLTEYRPKLSALAEERRALIEEIKKLQNSVQNDAETQARNAERNAFLQELSDIDACRKAQRDRRAAQDAEIAKLRKHRVELADKLRAVQTEVGGFTNVREIDDAIDYMMRKMESSSGGLAAEKRNQQRLHKLEEAKTHLLRLQPLTEAIKQVTEQEVVLQQGYHAICEQIGILNREYEEKLQKKRAKDKESQQHGASRADVYKQCDGLRTRVASITQSMENLRAERDKLTAEWVAWNKEARIKYFAQLEEQRAQRRKEYEERRNALKMEAKRARAAQRQNPYVTQIAACSTLLQYLKQKKMMLQQDEEDRKKREAAAHFDPSQVAPAGCVVLNGSKWSDSNTRSKTAKKVQKAKEPATKSAAAASHNQHRLLQHPEDKIRLFQMIEVDSAISLTTMEEKIREIEALQSKYESHIQRGDLVLSSSDGEKEDEAEDNAEDDTDSEHFSDAAETASQKAAETTA</sequence>
<gene>
    <name evidence="3" type="ORF">LSCM1_01639</name>
</gene>
<feature type="coiled-coil region" evidence="1">
    <location>
        <begin position="203"/>
        <end position="305"/>
    </location>
</feature>
<dbReference type="RefSeq" id="XP_067175788.1">
    <property type="nucleotide sequence ID" value="XM_067319239.1"/>
</dbReference>
<organism evidence="3 4">
    <name type="scientific">Leishmania martiniquensis</name>
    <dbReference type="NCBI Taxonomy" id="1580590"/>
    <lineage>
        <taxon>Eukaryota</taxon>
        <taxon>Discoba</taxon>
        <taxon>Euglenozoa</taxon>
        <taxon>Kinetoplastea</taxon>
        <taxon>Metakinetoplastina</taxon>
        <taxon>Trypanosomatida</taxon>
        <taxon>Trypanosomatidae</taxon>
        <taxon>Leishmaniinae</taxon>
        <taxon>Leishmania</taxon>
    </lineage>
</organism>
<dbReference type="OrthoDB" id="273233at2759"/>
<keyword evidence="4" id="KW-1185">Reference proteome</keyword>
<evidence type="ECO:0000256" key="1">
    <source>
        <dbReference type="SAM" id="Coils"/>
    </source>
</evidence>
<dbReference type="PANTHER" id="PTHR31027:SF2">
    <property type="entry name" value="LEBERCILIN DOMAIN-CONTAINING PROTEIN"/>
    <property type="match status" value="1"/>
</dbReference>
<dbReference type="GO" id="GO:0003729">
    <property type="term" value="F:mRNA binding"/>
    <property type="evidence" value="ECO:0007669"/>
    <property type="project" value="TreeGrafter"/>
</dbReference>
<dbReference type="EMBL" id="JAFEUZ010000032">
    <property type="protein sequence ID" value="KAG5470395.1"/>
    <property type="molecule type" value="Genomic_DNA"/>
</dbReference>